<dbReference type="RefSeq" id="WP_055434095.1">
    <property type="nucleotide sequence ID" value="NZ_CYHA01000004.1"/>
</dbReference>
<dbReference type="STRING" id="375574.GCA_001418035_01874"/>
<dbReference type="InterPro" id="IPR008816">
    <property type="entry name" value="Gly_zipper_2TM_dom"/>
</dbReference>
<reference evidence="4" key="1">
    <citation type="submission" date="2015-08" db="EMBL/GenBank/DDBJ databases">
        <authorList>
            <person name="Varghese N."/>
        </authorList>
    </citation>
    <scope>NUCLEOTIDE SEQUENCE [LARGE SCALE GENOMIC DNA]</scope>
    <source>
        <strain evidence="4">DSM 17901</strain>
    </source>
</reference>
<organism evidence="3 4">
    <name type="scientific">Gulbenkiania indica</name>
    <dbReference type="NCBI Taxonomy" id="375574"/>
    <lineage>
        <taxon>Bacteria</taxon>
        <taxon>Pseudomonadati</taxon>
        <taxon>Pseudomonadota</taxon>
        <taxon>Betaproteobacteria</taxon>
        <taxon>Neisseriales</taxon>
        <taxon>Chromobacteriaceae</taxon>
        <taxon>Gulbenkiania</taxon>
    </lineage>
</organism>
<sequence>MKTLKVLASGALALALLSGCSNMTRTERNTALGAATGAAVGGVLSGGDALGTVGGAAVGGLIGSQVK</sequence>
<dbReference type="Proteomes" id="UP000243535">
    <property type="component" value="Unassembled WGS sequence"/>
</dbReference>
<feature type="domain" description="Glycine zipper 2TM" evidence="2">
    <location>
        <begin position="30"/>
        <end position="66"/>
    </location>
</feature>
<evidence type="ECO:0000256" key="1">
    <source>
        <dbReference type="SAM" id="SignalP"/>
    </source>
</evidence>
<gene>
    <name evidence="3" type="ORF">Ga0061063_2084</name>
</gene>
<dbReference type="EMBL" id="CYHA01000004">
    <property type="protein sequence ID" value="CUA84434.1"/>
    <property type="molecule type" value="Genomic_DNA"/>
</dbReference>
<keyword evidence="4" id="KW-1185">Reference proteome</keyword>
<feature type="signal peptide" evidence="1">
    <location>
        <begin position="1"/>
        <end position="23"/>
    </location>
</feature>
<protein>
    <submittedName>
        <fullName evidence="3">Glycine zipper 2TM domain</fullName>
    </submittedName>
</protein>
<dbReference type="PROSITE" id="PS51257">
    <property type="entry name" value="PROKAR_LIPOPROTEIN"/>
    <property type="match status" value="1"/>
</dbReference>
<keyword evidence="1" id="KW-0732">Signal</keyword>
<feature type="chain" id="PRO_5005503988" evidence="1">
    <location>
        <begin position="24"/>
        <end position="67"/>
    </location>
</feature>
<dbReference type="AlphaFoldDB" id="A0A0K6H0Z7"/>
<evidence type="ECO:0000313" key="4">
    <source>
        <dbReference type="Proteomes" id="UP000243535"/>
    </source>
</evidence>
<dbReference type="Pfam" id="PF05433">
    <property type="entry name" value="Rick_17kDa_Anti"/>
    <property type="match status" value="1"/>
</dbReference>
<evidence type="ECO:0000259" key="2">
    <source>
        <dbReference type="Pfam" id="PF05433"/>
    </source>
</evidence>
<accession>A0A0K6H0Z7</accession>
<proteinExistence type="predicted"/>
<name>A0A0K6H0Z7_9NEIS</name>
<dbReference type="GO" id="GO:0019867">
    <property type="term" value="C:outer membrane"/>
    <property type="evidence" value="ECO:0007669"/>
    <property type="project" value="InterPro"/>
</dbReference>
<evidence type="ECO:0000313" key="3">
    <source>
        <dbReference type="EMBL" id="CUA84434.1"/>
    </source>
</evidence>